<evidence type="ECO:0000256" key="2">
    <source>
        <dbReference type="ARBA" id="ARBA00001946"/>
    </source>
</evidence>
<evidence type="ECO:0000256" key="8">
    <source>
        <dbReference type="ARBA" id="ARBA00022723"/>
    </source>
</evidence>
<evidence type="ECO:0000256" key="12">
    <source>
        <dbReference type="ARBA" id="ARBA00022912"/>
    </source>
</evidence>
<dbReference type="GO" id="GO:0004722">
    <property type="term" value="F:protein serine/threonine phosphatase activity"/>
    <property type="evidence" value="ECO:0007669"/>
    <property type="project" value="UniProtKB-EC"/>
</dbReference>
<name>A0A401SE10_CHIPU</name>
<evidence type="ECO:0000256" key="16">
    <source>
        <dbReference type="ARBA" id="ARBA00048336"/>
    </source>
</evidence>
<protein>
    <recommendedName>
        <fullName evidence="18">Protein phosphatase 1E</fullName>
        <ecNumber evidence="5">3.1.3.16</ecNumber>
    </recommendedName>
    <alternativeName>
        <fullName evidence="21">Ca(2+)/calmodulin-dependent protein kinase phosphatase N</fullName>
    </alternativeName>
    <alternativeName>
        <fullName evidence="19">CaMKP-nucleus</fullName>
    </alternativeName>
    <alternativeName>
        <fullName evidence="20">Partner of PIX 1</fullName>
    </alternativeName>
    <alternativeName>
        <fullName evidence="22">Partner of PIX-alpha</fullName>
    </alternativeName>
</protein>
<dbReference type="InterPro" id="IPR036457">
    <property type="entry name" value="PPM-type-like_dom_sf"/>
</dbReference>
<reference evidence="26 27" key="1">
    <citation type="journal article" date="2018" name="Nat. Ecol. Evol.">
        <title>Shark genomes provide insights into elasmobranch evolution and the origin of vertebrates.</title>
        <authorList>
            <person name="Hara Y"/>
            <person name="Yamaguchi K"/>
            <person name="Onimaru K"/>
            <person name="Kadota M"/>
            <person name="Koyanagi M"/>
            <person name="Keeley SD"/>
            <person name="Tatsumi K"/>
            <person name="Tanaka K"/>
            <person name="Motone F"/>
            <person name="Kageyama Y"/>
            <person name="Nozu R"/>
            <person name="Adachi N"/>
            <person name="Nishimura O"/>
            <person name="Nakagawa R"/>
            <person name="Tanegashima C"/>
            <person name="Kiyatake I"/>
            <person name="Matsumoto R"/>
            <person name="Murakumo K"/>
            <person name="Nishida K"/>
            <person name="Terakita A"/>
            <person name="Kuratani S"/>
            <person name="Sato K"/>
            <person name="Hyodo S Kuraku.S."/>
        </authorList>
    </citation>
    <scope>NUCLEOTIDE SEQUENCE [LARGE SCALE GENOMIC DNA]</scope>
</reference>
<keyword evidence="27" id="KW-1185">Reference proteome</keyword>
<evidence type="ECO:0000259" key="25">
    <source>
        <dbReference type="PROSITE" id="PS51746"/>
    </source>
</evidence>
<evidence type="ECO:0000256" key="6">
    <source>
        <dbReference type="ARBA" id="ARBA00022490"/>
    </source>
</evidence>
<feature type="non-terminal residue" evidence="26">
    <location>
        <position position="1"/>
    </location>
</feature>
<organism evidence="26 27">
    <name type="scientific">Chiloscyllium punctatum</name>
    <name type="common">Brownbanded bambooshark</name>
    <name type="synonym">Hemiscyllium punctatum</name>
    <dbReference type="NCBI Taxonomy" id="137246"/>
    <lineage>
        <taxon>Eukaryota</taxon>
        <taxon>Metazoa</taxon>
        <taxon>Chordata</taxon>
        <taxon>Craniata</taxon>
        <taxon>Vertebrata</taxon>
        <taxon>Chondrichthyes</taxon>
        <taxon>Elasmobranchii</taxon>
        <taxon>Galeomorphii</taxon>
        <taxon>Galeoidea</taxon>
        <taxon>Orectolobiformes</taxon>
        <taxon>Hemiscylliidae</taxon>
        <taxon>Chiloscyllium</taxon>
    </lineage>
</organism>
<dbReference type="Pfam" id="PF00481">
    <property type="entry name" value="PP2C"/>
    <property type="match status" value="1"/>
</dbReference>
<feature type="domain" description="PPM-type phosphatase" evidence="25">
    <location>
        <begin position="170"/>
        <end position="426"/>
    </location>
</feature>
<evidence type="ECO:0000256" key="11">
    <source>
        <dbReference type="ARBA" id="ARBA00022842"/>
    </source>
</evidence>
<evidence type="ECO:0000256" key="13">
    <source>
        <dbReference type="ARBA" id="ARBA00023211"/>
    </source>
</evidence>
<evidence type="ECO:0000256" key="14">
    <source>
        <dbReference type="ARBA" id="ARBA00023242"/>
    </source>
</evidence>
<dbReference type="GO" id="GO:0005634">
    <property type="term" value="C:nucleus"/>
    <property type="evidence" value="ECO:0007669"/>
    <property type="project" value="UniProtKB-SubCell"/>
</dbReference>
<dbReference type="InterPro" id="IPR000222">
    <property type="entry name" value="PP2C_BS"/>
</dbReference>
<evidence type="ECO:0000313" key="27">
    <source>
        <dbReference type="Proteomes" id="UP000287033"/>
    </source>
</evidence>
<proteinExistence type="inferred from homology"/>
<dbReference type="InterPro" id="IPR015655">
    <property type="entry name" value="PP2C"/>
</dbReference>
<dbReference type="SMART" id="SM00331">
    <property type="entry name" value="PP2C_SIG"/>
    <property type="match status" value="1"/>
</dbReference>
<keyword evidence="13" id="KW-0464">Manganese</keyword>
<gene>
    <name evidence="26" type="ORF">chiPu_0007067</name>
</gene>
<dbReference type="PROSITE" id="PS01032">
    <property type="entry name" value="PPM_1"/>
    <property type="match status" value="1"/>
</dbReference>
<keyword evidence="14" id="KW-0539">Nucleus</keyword>
<comment type="subunit">
    <text evidence="17">Heterotrimer. Interacts with PAX1 and ARHGEF6 (or ARHGEF7).</text>
</comment>
<evidence type="ECO:0000256" key="3">
    <source>
        <dbReference type="ARBA" id="ARBA00004123"/>
    </source>
</evidence>
<feature type="compositionally biased region" description="Polar residues" evidence="24">
    <location>
        <begin position="443"/>
        <end position="481"/>
    </location>
</feature>
<evidence type="ECO:0000256" key="23">
    <source>
        <dbReference type="RuleBase" id="RU003465"/>
    </source>
</evidence>
<dbReference type="GO" id="GO:0005829">
    <property type="term" value="C:cytosol"/>
    <property type="evidence" value="ECO:0007669"/>
    <property type="project" value="TreeGrafter"/>
</dbReference>
<keyword evidence="11" id="KW-0460">Magnesium</keyword>
<dbReference type="GO" id="GO:0046872">
    <property type="term" value="F:metal ion binding"/>
    <property type="evidence" value="ECO:0007669"/>
    <property type="project" value="UniProtKB-KW"/>
</dbReference>
<evidence type="ECO:0000256" key="10">
    <source>
        <dbReference type="ARBA" id="ARBA00022801"/>
    </source>
</evidence>
<comment type="cofactor">
    <cofactor evidence="1">
        <name>Mn(2+)</name>
        <dbReference type="ChEBI" id="CHEBI:29035"/>
    </cofactor>
</comment>
<dbReference type="InterPro" id="IPR001932">
    <property type="entry name" value="PPM-type_phosphatase-like_dom"/>
</dbReference>
<evidence type="ECO:0000256" key="1">
    <source>
        <dbReference type="ARBA" id="ARBA00001936"/>
    </source>
</evidence>
<evidence type="ECO:0000256" key="21">
    <source>
        <dbReference type="ARBA" id="ARBA00078590"/>
    </source>
</evidence>
<comment type="cofactor">
    <cofactor evidence="2">
        <name>Mg(2+)</name>
        <dbReference type="ChEBI" id="CHEBI:18420"/>
    </cofactor>
</comment>
<dbReference type="CDD" id="cd00143">
    <property type="entry name" value="PP2Cc"/>
    <property type="match status" value="1"/>
</dbReference>
<keyword evidence="8" id="KW-0479">Metal-binding</keyword>
<evidence type="ECO:0000256" key="9">
    <source>
        <dbReference type="ARBA" id="ARBA00022737"/>
    </source>
</evidence>
<dbReference type="EC" id="3.1.3.16" evidence="5"/>
<dbReference type="AlphaFoldDB" id="A0A401SE10"/>
<dbReference type="SUPFAM" id="SSF81606">
    <property type="entry name" value="PP2C-like"/>
    <property type="match status" value="1"/>
</dbReference>
<evidence type="ECO:0000256" key="19">
    <source>
        <dbReference type="ARBA" id="ARBA00075580"/>
    </source>
</evidence>
<dbReference type="OrthoDB" id="10264738at2759"/>
<evidence type="ECO:0000256" key="17">
    <source>
        <dbReference type="ARBA" id="ARBA00063519"/>
    </source>
</evidence>
<evidence type="ECO:0000256" key="20">
    <source>
        <dbReference type="ARBA" id="ARBA00075701"/>
    </source>
</evidence>
<comment type="subcellular location">
    <subcellularLocation>
        <location evidence="4">Cytoplasm</location>
    </subcellularLocation>
    <subcellularLocation>
        <location evidence="3">Nucleus</location>
    </subcellularLocation>
</comment>
<keyword evidence="6" id="KW-0963">Cytoplasm</keyword>
<evidence type="ECO:0000256" key="5">
    <source>
        <dbReference type="ARBA" id="ARBA00013081"/>
    </source>
</evidence>
<accession>A0A401SE10</accession>
<dbReference type="PANTHER" id="PTHR13832">
    <property type="entry name" value="PROTEIN PHOSPHATASE 2C"/>
    <property type="match status" value="1"/>
</dbReference>
<keyword evidence="10 23" id="KW-0378">Hydrolase</keyword>
<evidence type="ECO:0000256" key="18">
    <source>
        <dbReference type="ARBA" id="ARBA00070214"/>
    </source>
</evidence>
<evidence type="ECO:0000256" key="22">
    <source>
        <dbReference type="ARBA" id="ARBA00079435"/>
    </source>
</evidence>
<keyword evidence="9" id="KW-0677">Repeat</keyword>
<evidence type="ECO:0000313" key="26">
    <source>
        <dbReference type="EMBL" id="GCC28635.1"/>
    </source>
</evidence>
<dbReference type="SMART" id="SM00332">
    <property type="entry name" value="PP2Cc"/>
    <property type="match status" value="1"/>
</dbReference>
<sequence length="481" mass="52830">SCQRVADSWRRVSCRFSPAQAAAGDELAMTSAPEKSGTVAAPEEKTVQRVLDSFVQEFPTPLGPEDSLPVRLQSPALSWEELEGECAEMGLKLLRDRNLPPINGNGLLQLNLQATKIGGSKIQELVEYFAVKRILEGESVARSFFNKLLGVCSDWMKELQLLQLPKQYLKVSSYAIRNTRRKMEDRHVTLPEFNTLFGIEDEKERAYFAVFDGHGGVDAAIYAATHLHVNFAHQKMFLTQPEEALRQAFKQTDEMFLQRAKRKKLRSGTTGVAALIVGDTLHVAWLGDSQVMMIQQGLVVTLMDPHKPEKESEKQRIEDLGGCVVFLGCWRVNGTLAVSRAIDIDQKPYVSGDADSASFKLNGTEDYIVLACDGFFDGVEPSRVVDLVQEHLQENGGDGSTVAETLVAAAKEGGSSDNITVVLVFLKDPQDILKDSNLHMGIESTNQDSGCPQAKVNSENSPPQLTTSTVNKDSQAEGQTG</sequence>
<evidence type="ECO:0000256" key="7">
    <source>
        <dbReference type="ARBA" id="ARBA00022553"/>
    </source>
</evidence>
<comment type="caution">
    <text evidence="26">The sequence shown here is derived from an EMBL/GenBank/DDBJ whole genome shotgun (WGS) entry which is preliminary data.</text>
</comment>
<feature type="region of interest" description="Disordered" evidence="24">
    <location>
        <begin position="441"/>
        <end position="481"/>
    </location>
</feature>
<comment type="catalytic activity">
    <reaction evidence="16">
        <text>O-phospho-L-threonyl-[protein] + H2O = L-threonyl-[protein] + phosphate</text>
        <dbReference type="Rhea" id="RHEA:47004"/>
        <dbReference type="Rhea" id="RHEA-COMP:11060"/>
        <dbReference type="Rhea" id="RHEA-COMP:11605"/>
        <dbReference type="ChEBI" id="CHEBI:15377"/>
        <dbReference type="ChEBI" id="CHEBI:30013"/>
        <dbReference type="ChEBI" id="CHEBI:43474"/>
        <dbReference type="ChEBI" id="CHEBI:61977"/>
        <dbReference type="EC" id="3.1.3.16"/>
    </reaction>
</comment>
<evidence type="ECO:0000256" key="15">
    <source>
        <dbReference type="ARBA" id="ARBA00047761"/>
    </source>
</evidence>
<keyword evidence="12 23" id="KW-0904">Protein phosphatase</keyword>
<dbReference type="FunFam" id="3.60.40.10:FF:000021">
    <property type="entry name" value="Protein phosphatase, Mg2+/Mn2+-dependent, 1E"/>
    <property type="match status" value="1"/>
</dbReference>
<evidence type="ECO:0000256" key="24">
    <source>
        <dbReference type="SAM" id="MobiDB-lite"/>
    </source>
</evidence>
<dbReference type="Proteomes" id="UP000287033">
    <property type="component" value="Unassembled WGS sequence"/>
</dbReference>
<dbReference type="Gene3D" id="3.60.40.10">
    <property type="entry name" value="PPM-type phosphatase domain"/>
    <property type="match status" value="1"/>
</dbReference>
<comment type="catalytic activity">
    <reaction evidence="15">
        <text>O-phospho-L-seryl-[protein] + H2O = L-seryl-[protein] + phosphate</text>
        <dbReference type="Rhea" id="RHEA:20629"/>
        <dbReference type="Rhea" id="RHEA-COMP:9863"/>
        <dbReference type="Rhea" id="RHEA-COMP:11604"/>
        <dbReference type="ChEBI" id="CHEBI:15377"/>
        <dbReference type="ChEBI" id="CHEBI:29999"/>
        <dbReference type="ChEBI" id="CHEBI:43474"/>
        <dbReference type="ChEBI" id="CHEBI:83421"/>
        <dbReference type="EC" id="3.1.3.16"/>
    </reaction>
</comment>
<evidence type="ECO:0000256" key="4">
    <source>
        <dbReference type="ARBA" id="ARBA00004496"/>
    </source>
</evidence>
<dbReference type="EMBL" id="BEZZ01000214">
    <property type="protein sequence ID" value="GCC28635.1"/>
    <property type="molecule type" value="Genomic_DNA"/>
</dbReference>
<dbReference type="PROSITE" id="PS51746">
    <property type="entry name" value="PPM_2"/>
    <property type="match status" value="1"/>
</dbReference>
<comment type="similarity">
    <text evidence="23">Belongs to the PP2C family.</text>
</comment>
<dbReference type="STRING" id="137246.A0A401SE10"/>
<keyword evidence="7" id="KW-0597">Phosphoprotein</keyword>
<dbReference type="PANTHER" id="PTHR13832:SF233">
    <property type="entry name" value="PROTEIN PHOSPHATASE 1F"/>
    <property type="match status" value="1"/>
</dbReference>